<dbReference type="SUPFAM" id="SSF161098">
    <property type="entry name" value="MetI-like"/>
    <property type="match status" value="1"/>
</dbReference>
<evidence type="ECO:0000256" key="3">
    <source>
        <dbReference type="ARBA" id="ARBA00022989"/>
    </source>
</evidence>
<sequence length="333" mass="36705">MGVLQYVAKRVGLYLAVLFVGLTITFFLPRVMPVNPIDGYIGELQSLSSGSLTSEAIAELRENLEELYGLKGDIGTQYLSYLERVILRFDFGPSFAYYPADVKTIIFNALPWTLTLLLTTTVIGWALGNMVGLVAGYFHTRKMATVLEIVGIMIYPIPYYILAVSVILLFAYVWPIFPLSATFPVGEFSLNKMWLIIYNSFLPALALVLAGFGWNILSMKALAVATTEEAYVTYARLKGASNWTRMTRYVFRNAMLPQVTALALSIGTVFNGALLTEIIFSFPGVGLIMRTAASGGDYNVLYGVITVSIIAVATAGLVIDLLYPLLDPRIRHK</sequence>
<accession>A0A942I660</accession>
<keyword evidence="4 5" id="KW-0472">Membrane</keyword>
<dbReference type="CDD" id="cd06261">
    <property type="entry name" value="TM_PBP2"/>
    <property type="match status" value="1"/>
</dbReference>
<evidence type="ECO:0000259" key="6">
    <source>
        <dbReference type="PROSITE" id="PS50928"/>
    </source>
</evidence>
<dbReference type="PANTHER" id="PTHR43376:SF1">
    <property type="entry name" value="OLIGOPEPTIDE TRANSPORT SYSTEM PERMEASE PROTEIN"/>
    <property type="match status" value="1"/>
</dbReference>
<keyword evidence="3 5" id="KW-1133">Transmembrane helix</keyword>
<dbReference type="GO" id="GO:0005886">
    <property type="term" value="C:plasma membrane"/>
    <property type="evidence" value="ECO:0007669"/>
    <property type="project" value="UniProtKB-SubCell"/>
</dbReference>
<dbReference type="PROSITE" id="PS50928">
    <property type="entry name" value="ABC_TM1"/>
    <property type="match status" value="1"/>
</dbReference>
<reference evidence="7" key="1">
    <citation type="submission" date="2021-04" db="EMBL/GenBank/DDBJ databases">
        <title>Devosia litorisediminis sp. nov., isolated from a sand dune.</title>
        <authorList>
            <person name="Park S."/>
            <person name="Yoon J.-H."/>
        </authorList>
    </citation>
    <scope>NUCLEOTIDE SEQUENCE</scope>
    <source>
        <strain evidence="7">BSSL-BM10</strain>
    </source>
</reference>
<organism evidence="7 8">
    <name type="scientific">Devosia litorisediminis</name>
    <dbReference type="NCBI Taxonomy" id="2829817"/>
    <lineage>
        <taxon>Bacteria</taxon>
        <taxon>Pseudomonadati</taxon>
        <taxon>Pseudomonadota</taxon>
        <taxon>Alphaproteobacteria</taxon>
        <taxon>Hyphomicrobiales</taxon>
        <taxon>Devosiaceae</taxon>
        <taxon>Devosia</taxon>
    </lineage>
</organism>
<keyword evidence="8" id="KW-1185">Reference proteome</keyword>
<dbReference type="InterPro" id="IPR000515">
    <property type="entry name" value="MetI-like"/>
</dbReference>
<dbReference type="AlphaFoldDB" id="A0A942I660"/>
<protein>
    <submittedName>
        <fullName evidence="7">ABC transporter permease</fullName>
    </submittedName>
</protein>
<evidence type="ECO:0000256" key="2">
    <source>
        <dbReference type="ARBA" id="ARBA00022692"/>
    </source>
</evidence>
<keyword evidence="2 5" id="KW-0812">Transmembrane</keyword>
<evidence type="ECO:0000313" key="8">
    <source>
        <dbReference type="Proteomes" id="UP000678281"/>
    </source>
</evidence>
<dbReference type="Gene3D" id="1.10.3720.10">
    <property type="entry name" value="MetI-like"/>
    <property type="match status" value="1"/>
</dbReference>
<dbReference type="PANTHER" id="PTHR43376">
    <property type="entry name" value="OLIGOPEPTIDE TRANSPORT SYSTEM PERMEASE PROTEIN"/>
    <property type="match status" value="1"/>
</dbReference>
<dbReference type="Proteomes" id="UP000678281">
    <property type="component" value="Unassembled WGS sequence"/>
</dbReference>
<dbReference type="Pfam" id="PF00528">
    <property type="entry name" value="BPD_transp_1"/>
    <property type="match status" value="1"/>
</dbReference>
<feature type="transmembrane region" description="Helical" evidence="5">
    <location>
        <begin position="194"/>
        <end position="217"/>
    </location>
</feature>
<feature type="domain" description="ABC transmembrane type-1" evidence="6">
    <location>
        <begin position="110"/>
        <end position="323"/>
    </location>
</feature>
<comment type="subcellular location">
    <subcellularLocation>
        <location evidence="1 5">Cell membrane</location>
        <topology evidence="1 5">Multi-pass membrane protein</topology>
    </subcellularLocation>
</comment>
<gene>
    <name evidence="7" type="ORF">KD146_09760</name>
</gene>
<comment type="caution">
    <text evidence="7">The sequence shown here is derived from an EMBL/GenBank/DDBJ whole genome shotgun (WGS) entry which is preliminary data.</text>
</comment>
<feature type="transmembrane region" description="Helical" evidence="5">
    <location>
        <begin position="116"/>
        <end position="138"/>
    </location>
</feature>
<feature type="transmembrane region" description="Helical" evidence="5">
    <location>
        <begin position="150"/>
        <end position="174"/>
    </location>
</feature>
<dbReference type="InterPro" id="IPR035906">
    <property type="entry name" value="MetI-like_sf"/>
</dbReference>
<dbReference type="GO" id="GO:0055085">
    <property type="term" value="P:transmembrane transport"/>
    <property type="evidence" value="ECO:0007669"/>
    <property type="project" value="InterPro"/>
</dbReference>
<feature type="transmembrane region" description="Helical" evidence="5">
    <location>
        <begin position="255"/>
        <end position="280"/>
    </location>
</feature>
<evidence type="ECO:0000256" key="5">
    <source>
        <dbReference type="RuleBase" id="RU363032"/>
    </source>
</evidence>
<evidence type="ECO:0000313" key="7">
    <source>
        <dbReference type="EMBL" id="MBS3848977.1"/>
    </source>
</evidence>
<dbReference type="RefSeq" id="WP_212658483.1">
    <property type="nucleotide sequence ID" value="NZ_JAGXTP010000001.1"/>
</dbReference>
<name>A0A942I660_9HYPH</name>
<feature type="transmembrane region" description="Helical" evidence="5">
    <location>
        <begin position="12"/>
        <end position="32"/>
    </location>
</feature>
<evidence type="ECO:0000256" key="4">
    <source>
        <dbReference type="ARBA" id="ARBA00023136"/>
    </source>
</evidence>
<dbReference type="EMBL" id="JAGXTP010000001">
    <property type="protein sequence ID" value="MBS3848977.1"/>
    <property type="molecule type" value="Genomic_DNA"/>
</dbReference>
<comment type="similarity">
    <text evidence="5">Belongs to the binding-protein-dependent transport system permease family.</text>
</comment>
<keyword evidence="5" id="KW-0813">Transport</keyword>
<evidence type="ECO:0000256" key="1">
    <source>
        <dbReference type="ARBA" id="ARBA00004651"/>
    </source>
</evidence>
<proteinExistence type="inferred from homology"/>
<feature type="transmembrane region" description="Helical" evidence="5">
    <location>
        <begin position="300"/>
        <end position="323"/>
    </location>
</feature>